<evidence type="ECO:0000256" key="3">
    <source>
        <dbReference type="SAM" id="MobiDB-lite"/>
    </source>
</evidence>
<evidence type="ECO:0000313" key="6">
    <source>
        <dbReference type="Proteomes" id="UP000539350"/>
    </source>
</evidence>
<accession>A0A7W2TTH8</accession>
<dbReference type="RefSeq" id="WP_182168519.1">
    <property type="nucleotide sequence ID" value="NZ_JACFXU010000010.1"/>
</dbReference>
<dbReference type="Gene3D" id="1.25.40.10">
    <property type="entry name" value="Tetratricopeptide repeat domain"/>
    <property type="match status" value="1"/>
</dbReference>
<evidence type="ECO:0000256" key="2">
    <source>
        <dbReference type="SAM" id="Coils"/>
    </source>
</evidence>
<feature type="compositionally biased region" description="Low complexity" evidence="3">
    <location>
        <begin position="15"/>
        <end position="26"/>
    </location>
</feature>
<evidence type="ECO:0000256" key="4">
    <source>
        <dbReference type="SAM" id="Phobius"/>
    </source>
</evidence>
<keyword evidence="4" id="KW-1133">Transmembrane helix</keyword>
<dbReference type="InterPro" id="IPR011990">
    <property type="entry name" value="TPR-like_helical_dom_sf"/>
</dbReference>
<name>A0A7W2TTH8_9GAMM</name>
<comment type="caution">
    <text evidence="5">The sequence shown here is derived from an EMBL/GenBank/DDBJ whole genome shotgun (WGS) entry which is preliminary data.</text>
</comment>
<keyword evidence="6" id="KW-1185">Reference proteome</keyword>
<sequence length="508" mass="55853">MSEHRDQLTPTPFEPAAQQPASAPAPNTAEQSRRWLIPALLALLLLAASLIFILPQLGKEATTEPSNSTPSPEQVAATQNSSRPNTAEPPAATPWSDAQQARWRKEAQEVLAQLLELQEELQQRAVEQWAAEPYSAVLSDAAKADELYKQREFVAARDSYQAALVQLQSIQAGIPQTVSEQLALAEQAIEAGQVELLRSALEKISLLAPDHEALPALRERAAQLPDLLAKLEQASAAEAEHKLDAAVSALQAAVKLDPEHKRAAGELARVTEAYNNLRFNQAMSEGYAALDDKRFNQARQSFQQARTLRPDDLAASRALQELHSAESAHQLISLKSKGARQEQQEQWQQAVQTYQQALKLDPSVIYAQEGLQRAQPRAQLEQQLQDLINKPQRLSDPAVAKASAQLLAKSRRIAAPGPVLQQQIKQLEQVLEKANTTVSVTLRSDQQTSVTIYKVARLGQFSERQIDLRPGNYTAVGSRDGYRDVRRDFSISSEGSAEPIVIVCTEAI</sequence>
<dbReference type="Proteomes" id="UP000539350">
    <property type="component" value="Unassembled WGS sequence"/>
</dbReference>
<evidence type="ECO:0000256" key="1">
    <source>
        <dbReference type="PROSITE-ProRule" id="PRU00339"/>
    </source>
</evidence>
<gene>
    <name evidence="5" type="ORF">H2508_00790</name>
</gene>
<keyword evidence="4" id="KW-0472">Membrane</keyword>
<dbReference type="SMART" id="SM00028">
    <property type="entry name" value="TPR"/>
    <property type="match status" value="3"/>
</dbReference>
<keyword evidence="4" id="KW-0812">Transmembrane</keyword>
<proteinExistence type="predicted"/>
<dbReference type="AlphaFoldDB" id="A0A7W2TTH8"/>
<dbReference type="PROSITE" id="PS50005">
    <property type="entry name" value="TPR"/>
    <property type="match status" value="1"/>
</dbReference>
<feature type="region of interest" description="Disordered" evidence="3">
    <location>
        <begin position="1"/>
        <end position="29"/>
    </location>
</feature>
<feature type="compositionally biased region" description="Polar residues" evidence="3">
    <location>
        <begin position="63"/>
        <end position="85"/>
    </location>
</feature>
<evidence type="ECO:0008006" key="7">
    <source>
        <dbReference type="Google" id="ProtNLM"/>
    </source>
</evidence>
<organism evidence="5 6">
    <name type="scientific">Sediminihaliea albiluteola</name>
    <dbReference type="NCBI Taxonomy" id="2758564"/>
    <lineage>
        <taxon>Bacteria</taxon>
        <taxon>Pseudomonadati</taxon>
        <taxon>Pseudomonadota</taxon>
        <taxon>Gammaproteobacteria</taxon>
        <taxon>Cellvibrionales</taxon>
        <taxon>Halieaceae</taxon>
        <taxon>Sediminihaliea</taxon>
    </lineage>
</organism>
<feature type="coiled-coil region" evidence="2">
    <location>
        <begin position="100"/>
        <end position="127"/>
    </location>
</feature>
<keyword evidence="1" id="KW-0802">TPR repeat</keyword>
<reference evidence="5 6" key="1">
    <citation type="submission" date="2020-07" db="EMBL/GenBank/DDBJ databases">
        <title>Halieaceae bacterium, F7430, whole genome shotgun sequencing project.</title>
        <authorList>
            <person name="Jiang S."/>
            <person name="Liu Z.W."/>
            <person name="Du Z.J."/>
        </authorList>
    </citation>
    <scope>NUCLEOTIDE SEQUENCE [LARGE SCALE GENOMIC DNA]</scope>
    <source>
        <strain evidence="5 6">F7430</strain>
    </source>
</reference>
<dbReference type="EMBL" id="JACFXU010000010">
    <property type="protein sequence ID" value="MBA6411656.1"/>
    <property type="molecule type" value="Genomic_DNA"/>
</dbReference>
<dbReference type="InterPro" id="IPR019734">
    <property type="entry name" value="TPR_rpt"/>
</dbReference>
<feature type="transmembrane region" description="Helical" evidence="4">
    <location>
        <begin position="35"/>
        <end position="54"/>
    </location>
</feature>
<evidence type="ECO:0000313" key="5">
    <source>
        <dbReference type="EMBL" id="MBA6411656.1"/>
    </source>
</evidence>
<feature type="repeat" description="TPR" evidence="1">
    <location>
        <begin position="331"/>
        <end position="364"/>
    </location>
</feature>
<dbReference type="SUPFAM" id="SSF48452">
    <property type="entry name" value="TPR-like"/>
    <property type="match status" value="1"/>
</dbReference>
<feature type="region of interest" description="Disordered" evidence="3">
    <location>
        <begin position="61"/>
        <end position="100"/>
    </location>
</feature>
<keyword evidence="2" id="KW-0175">Coiled coil</keyword>
<protein>
    <recommendedName>
        <fullName evidence="7">Tetratricopeptide repeat protein</fullName>
    </recommendedName>
</protein>